<dbReference type="EMBL" id="BANX01000019">
    <property type="protein sequence ID" value="GAC68868.1"/>
    <property type="molecule type" value="Genomic_DNA"/>
</dbReference>
<keyword evidence="3" id="KW-1185">Reference proteome</keyword>
<name>M0QK11_9ACTN</name>
<evidence type="ECO:0000256" key="1">
    <source>
        <dbReference type="SAM" id="MobiDB-lite"/>
    </source>
</evidence>
<dbReference type="AlphaFoldDB" id="M0QK11"/>
<feature type="region of interest" description="Disordered" evidence="1">
    <location>
        <begin position="44"/>
        <end position="71"/>
    </location>
</feature>
<proteinExistence type="predicted"/>
<evidence type="ECO:0000313" key="2">
    <source>
        <dbReference type="EMBL" id="GAC68868.1"/>
    </source>
</evidence>
<gene>
    <name evidence="2" type="ORF">GS4_19_00580</name>
</gene>
<comment type="caution">
    <text evidence="2">The sequence shown here is derived from an EMBL/GenBank/DDBJ whole genome shotgun (WGS) entry which is preliminary data.</text>
</comment>
<dbReference type="STRING" id="1223545.GS4_19_00580"/>
<accession>M0QK11</accession>
<reference evidence="2 3" key="1">
    <citation type="submission" date="2013-01" db="EMBL/GenBank/DDBJ databases">
        <title>Whole genome shotgun sequence of Gordonia soli NBRC 108243.</title>
        <authorList>
            <person name="Isaki-Nakamura S."/>
            <person name="Hosoyama A."/>
            <person name="Tsuchikane K."/>
            <person name="Ando Y."/>
            <person name="Baba S."/>
            <person name="Ohji S."/>
            <person name="Hamada M."/>
            <person name="Tamura T."/>
            <person name="Yamazoe A."/>
            <person name="Yamazaki S."/>
            <person name="Fujita N."/>
        </authorList>
    </citation>
    <scope>NUCLEOTIDE SEQUENCE [LARGE SCALE GENOMIC DNA]</scope>
    <source>
        <strain evidence="2 3">NBRC 108243</strain>
    </source>
</reference>
<evidence type="ECO:0000313" key="3">
    <source>
        <dbReference type="Proteomes" id="UP000011666"/>
    </source>
</evidence>
<sequence length="71" mass="8034">MNTAPTTATGQRLEPCWGCGTPTWRWRGSVHGYKCDSCIARAVGLDRPPSGRELRASRFTRHDHHERQENA</sequence>
<dbReference type="Proteomes" id="UP000011666">
    <property type="component" value="Unassembled WGS sequence"/>
</dbReference>
<protein>
    <submittedName>
        <fullName evidence="2">Uncharacterized protein</fullName>
    </submittedName>
</protein>
<organism evidence="2 3">
    <name type="scientific">Gordonia soli NBRC 108243</name>
    <dbReference type="NCBI Taxonomy" id="1223545"/>
    <lineage>
        <taxon>Bacteria</taxon>
        <taxon>Bacillati</taxon>
        <taxon>Actinomycetota</taxon>
        <taxon>Actinomycetes</taxon>
        <taxon>Mycobacteriales</taxon>
        <taxon>Gordoniaceae</taxon>
        <taxon>Gordonia</taxon>
    </lineage>
</organism>